<proteinExistence type="predicted"/>
<feature type="region of interest" description="Disordered" evidence="1">
    <location>
        <begin position="117"/>
        <end position="156"/>
    </location>
</feature>
<dbReference type="Proteomes" id="UP000799424">
    <property type="component" value="Unassembled WGS sequence"/>
</dbReference>
<gene>
    <name evidence="2" type="ORF">CC86DRAFT_382728</name>
</gene>
<sequence length="156" mass="17882">MNYRIVLIVLARYFANIEFFVHMQKLSKPSRSPLKILHRFVRDPVRDNEAYMIFLAKRRRKRLVRVASCNKRFYVDLIKRDDVFEAVLYLEDGNRRSGCARGSNHLEALKNLPGKTKNKIDESQIASEDEVSRRTLASSPVCASQGGVRLGSDPVA</sequence>
<keyword evidence="3" id="KW-1185">Reference proteome</keyword>
<name>A0A6A6ZZH3_9PLEO</name>
<accession>A0A6A6ZZH3</accession>
<dbReference type="EMBL" id="MU006227">
    <property type="protein sequence ID" value="KAF2825725.1"/>
    <property type="molecule type" value="Genomic_DNA"/>
</dbReference>
<organism evidence="2 3">
    <name type="scientific">Ophiobolus disseminans</name>
    <dbReference type="NCBI Taxonomy" id="1469910"/>
    <lineage>
        <taxon>Eukaryota</taxon>
        <taxon>Fungi</taxon>
        <taxon>Dikarya</taxon>
        <taxon>Ascomycota</taxon>
        <taxon>Pezizomycotina</taxon>
        <taxon>Dothideomycetes</taxon>
        <taxon>Pleosporomycetidae</taxon>
        <taxon>Pleosporales</taxon>
        <taxon>Pleosporineae</taxon>
        <taxon>Phaeosphaeriaceae</taxon>
        <taxon>Ophiobolus</taxon>
    </lineage>
</organism>
<evidence type="ECO:0000313" key="3">
    <source>
        <dbReference type="Proteomes" id="UP000799424"/>
    </source>
</evidence>
<reference evidence="2" key="1">
    <citation type="journal article" date="2020" name="Stud. Mycol.">
        <title>101 Dothideomycetes genomes: a test case for predicting lifestyles and emergence of pathogens.</title>
        <authorList>
            <person name="Haridas S."/>
            <person name="Albert R."/>
            <person name="Binder M."/>
            <person name="Bloem J."/>
            <person name="Labutti K."/>
            <person name="Salamov A."/>
            <person name="Andreopoulos B."/>
            <person name="Baker S."/>
            <person name="Barry K."/>
            <person name="Bills G."/>
            <person name="Bluhm B."/>
            <person name="Cannon C."/>
            <person name="Castanera R."/>
            <person name="Culley D."/>
            <person name="Daum C."/>
            <person name="Ezra D."/>
            <person name="Gonzalez J."/>
            <person name="Henrissat B."/>
            <person name="Kuo A."/>
            <person name="Liang C."/>
            <person name="Lipzen A."/>
            <person name="Lutzoni F."/>
            <person name="Magnuson J."/>
            <person name="Mondo S."/>
            <person name="Nolan M."/>
            <person name="Ohm R."/>
            <person name="Pangilinan J."/>
            <person name="Park H.-J."/>
            <person name="Ramirez L."/>
            <person name="Alfaro M."/>
            <person name="Sun H."/>
            <person name="Tritt A."/>
            <person name="Yoshinaga Y."/>
            <person name="Zwiers L.-H."/>
            <person name="Turgeon B."/>
            <person name="Goodwin S."/>
            <person name="Spatafora J."/>
            <person name="Crous P."/>
            <person name="Grigoriev I."/>
        </authorList>
    </citation>
    <scope>NUCLEOTIDE SEQUENCE</scope>
    <source>
        <strain evidence="2">CBS 113818</strain>
    </source>
</reference>
<protein>
    <submittedName>
        <fullName evidence="2">Uncharacterized protein</fullName>
    </submittedName>
</protein>
<evidence type="ECO:0000256" key="1">
    <source>
        <dbReference type="SAM" id="MobiDB-lite"/>
    </source>
</evidence>
<evidence type="ECO:0000313" key="2">
    <source>
        <dbReference type="EMBL" id="KAF2825725.1"/>
    </source>
</evidence>
<dbReference type="AlphaFoldDB" id="A0A6A6ZZH3"/>